<dbReference type="InterPro" id="IPR036237">
    <property type="entry name" value="Xyl_isomerase-like_sf"/>
</dbReference>
<organism evidence="2 3">
    <name type="scientific">Arthrobacter caoxuetaonis</name>
    <dbReference type="NCBI Taxonomy" id="2886935"/>
    <lineage>
        <taxon>Bacteria</taxon>
        <taxon>Bacillati</taxon>
        <taxon>Actinomycetota</taxon>
        <taxon>Actinomycetes</taxon>
        <taxon>Micrococcales</taxon>
        <taxon>Micrococcaceae</taxon>
        <taxon>Arthrobacter</taxon>
    </lineage>
</organism>
<dbReference type="InterPro" id="IPR050312">
    <property type="entry name" value="IolE/XylAMocC-like"/>
</dbReference>
<sequence length="307" mass="32469">MTTHTPKIGLAQLSLLRTEPPRLVRIAAAAGFDFVGARVRQVTAAERAYDLAPGSPMFRETMLAVEETGVGIRDIEFLLLDGSDQRSAWLQMMEAGKALRAATLTVAASLTDHGQLAGILAQMVNDGADFGIVPTLEVISYQSVNSLPLAAELARDSGCRIVADTLHLSRVGTTDAELQTYGGLVPLLQLCDGPVDAPADRDGLVLESRSERQVPGEGGFRLAEMIAALPEGTPVSVETPSDSALARLGEQAWANRLKQAADSVIASAGRLRASARAFPEPPPLSGCSEHPELHTHGTNGITDEHHS</sequence>
<evidence type="ECO:0000313" key="2">
    <source>
        <dbReference type="EMBL" id="MCC3296267.1"/>
    </source>
</evidence>
<keyword evidence="2" id="KW-0413">Isomerase</keyword>
<name>A0A9X1MBB9_9MICC</name>
<keyword evidence="3" id="KW-1185">Reference proteome</keyword>
<evidence type="ECO:0000313" key="3">
    <source>
        <dbReference type="Proteomes" id="UP001139158"/>
    </source>
</evidence>
<dbReference type="RefSeq" id="WP_227894011.1">
    <property type="nucleotide sequence ID" value="NZ_CP099466.1"/>
</dbReference>
<gene>
    <name evidence="2" type="ORF">LJ757_00415</name>
</gene>
<dbReference type="EMBL" id="JAJFZV010000001">
    <property type="protein sequence ID" value="MCC3296267.1"/>
    <property type="molecule type" value="Genomic_DNA"/>
</dbReference>
<accession>A0A9X1MBB9</accession>
<comment type="caution">
    <text evidence="2">The sequence shown here is derived from an EMBL/GenBank/DDBJ whole genome shotgun (WGS) entry which is preliminary data.</text>
</comment>
<dbReference type="AlphaFoldDB" id="A0A9X1MBB9"/>
<reference evidence="2" key="1">
    <citation type="submission" date="2021-10" db="EMBL/GenBank/DDBJ databases">
        <title>Novel species in genus Arthrobacter.</title>
        <authorList>
            <person name="Liu Y."/>
        </authorList>
    </citation>
    <scope>NUCLEOTIDE SEQUENCE</scope>
    <source>
        <strain evidence="2">Zg-Y453</strain>
    </source>
</reference>
<dbReference type="SUPFAM" id="SSF51658">
    <property type="entry name" value="Xylose isomerase-like"/>
    <property type="match status" value="1"/>
</dbReference>
<feature type="region of interest" description="Disordered" evidence="1">
    <location>
        <begin position="276"/>
        <end position="307"/>
    </location>
</feature>
<proteinExistence type="predicted"/>
<protein>
    <submittedName>
        <fullName evidence="2">Sugar phosphate isomerase/epimerase</fullName>
    </submittedName>
</protein>
<dbReference type="PANTHER" id="PTHR12110:SF48">
    <property type="entry name" value="BLL3656 PROTEIN"/>
    <property type="match status" value="1"/>
</dbReference>
<dbReference type="PANTHER" id="PTHR12110">
    <property type="entry name" value="HYDROXYPYRUVATE ISOMERASE"/>
    <property type="match status" value="1"/>
</dbReference>
<dbReference type="Proteomes" id="UP001139158">
    <property type="component" value="Unassembled WGS sequence"/>
</dbReference>
<evidence type="ECO:0000256" key="1">
    <source>
        <dbReference type="SAM" id="MobiDB-lite"/>
    </source>
</evidence>
<dbReference type="Gene3D" id="3.20.20.150">
    <property type="entry name" value="Divalent-metal-dependent TIM barrel enzymes"/>
    <property type="match status" value="1"/>
</dbReference>
<dbReference type="GO" id="GO:0016853">
    <property type="term" value="F:isomerase activity"/>
    <property type="evidence" value="ECO:0007669"/>
    <property type="project" value="UniProtKB-KW"/>
</dbReference>